<accession>A0A4Y7RSQ3</accession>
<evidence type="ECO:0000313" key="1">
    <source>
        <dbReference type="EMBL" id="TEB12015.1"/>
    </source>
</evidence>
<dbReference type="Proteomes" id="UP000297597">
    <property type="component" value="Unassembled WGS sequence"/>
</dbReference>
<comment type="caution">
    <text evidence="1">The sequence shown here is derived from an EMBL/GenBank/DDBJ whole genome shotgun (WGS) entry which is preliminary data.</text>
</comment>
<proteinExistence type="predicted"/>
<sequence length="54" mass="6135">MRENRETVAQYVQIYTSVCPECGRTYVSGGRTTTITAPKQSQAEDTGWLMDQYI</sequence>
<gene>
    <name evidence="1" type="ORF">Pmgp_01171</name>
</gene>
<organism evidence="1 2">
    <name type="scientific">Pelotomaculum propionicicum</name>
    <dbReference type="NCBI Taxonomy" id="258475"/>
    <lineage>
        <taxon>Bacteria</taxon>
        <taxon>Bacillati</taxon>
        <taxon>Bacillota</taxon>
        <taxon>Clostridia</taxon>
        <taxon>Eubacteriales</taxon>
        <taxon>Desulfotomaculaceae</taxon>
        <taxon>Pelotomaculum</taxon>
    </lineage>
</organism>
<dbReference type="EMBL" id="QFFZ01000009">
    <property type="protein sequence ID" value="TEB12015.1"/>
    <property type="molecule type" value="Genomic_DNA"/>
</dbReference>
<dbReference type="AlphaFoldDB" id="A0A4Y7RSQ3"/>
<protein>
    <submittedName>
        <fullName evidence="1">Uncharacterized protein</fullName>
    </submittedName>
</protein>
<dbReference type="RefSeq" id="WP_192902807.1">
    <property type="nucleotide sequence ID" value="NZ_QFFZ01000009.1"/>
</dbReference>
<name>A0A4Y7RSQ3_9FIRM</name>
<keyword evidence="2" id="KW-1185">Reference proteome</keyword>
<evidence type="ECO:0000313" key="2">
    <source>
        <dbReference type="Proteomes" id="UP000297597"/>
    </source>
</evidence>
<reference evidence="1 2" key="1">
    <citation type="journal article" date="2018" name="Environ. Microbiol.">
        <title>Novel energy conservation strategies and behaviour of Pelotomaculum schinkii driving syntrophic propionate catabolism.</title>
        <authorList>
            <person name="Hidalgo-Ahumada C.A.P."/>
            <person name="Nobu M.K."/>
            <person name="Narihiro T."/>
            <person name="Tamaki H."/>
            <person name="Liu W.T."/>
            <person name="Kamagata Y."/>
            <person name="Stams A.J.M."/>
            <person name="Imachi H."/>
            <person name="Sousa D.Z."/>
        </authorList>
    </citation>
    <scope>NUCLEOTIDE SEQUENCE [LARGE SCALE GENOMIC DNA]</scope>
    <source>
        <strain evidence="1 2">MGP</strain>
    </source>
</reference>